<dbReference type="SUPFAM" id="SSF53850">
    <property type="entry name" value="Periplasmic binding protein-like II"/>
    <property type="match status" value="1"/>
</dbReference>
<dbReference type="GO" id="GO:0003700">
    <property type="term" value="F:DNA-binding transcription factor activity"/>
    <property type="evidence" value="ECO:0007669"/>
    <property type="project" value="InterPro"/>
</dbReference>
<dbReference type="EMBL" id="LPHD01000073">
    <property type="protein sequence ID" value="KWA81855.1"/>
    <property type="molecule type" value="Genomic_DNA"/>
</dbReference>
<proteinExistence type="inferred from homology"/>
<evidence type="ECO:0000256" key="4">
    <source>
        <dbReference type="ARBA" id="ARBA00023163"/>
    </source>
</evidence>
<organism evidence="6 7">
    <name type="scientific">Burkholderia ubonensis</name>
    <dbReference type="NCBI Taxonomy" id="101571"/>
    <lineage>
        <taxon>Bacteria</taxon>
        <taxon>Pseudomonadati</taxon>
        <taxon>Pseudomonadota</taxon>
        <taxon>Betaproteobacteria</taxon>
        <taxon>Burkholderiales</taxon>
        <taxon>Burkholderiaceae</taxon>
        <taxon>Burkholderia</taxon>
        <taxon>Burkholderia cepacia complex</taxon>
    </lineage>
</organism>
<evidence type="ECO:0000256" key="2">
    <source>
        <dbReference type="ARBA" id="ARBA00023015"/>
    </source>
</evidence>
<dbReference type="Pfam" id="PF00126">
    <property type="entry name" value="HTH_1"/>
    <property type="match status" value="1"/>
</dbReference>
<dbReference type="RefSeq" id="WP_042587529.1">
    <property type="nucleotide sequence ID" value="NZ_LOVD01000146.1"/>
</dbReference>
<dbReference type="InterPro" id="IPR005119">
    <property type="entry name" value="LysR_subst-bd"/>
</dbReference>
<keyword evidence="4" id="KW-0804">Transcription</keyword>
<name>A0A105QWZ2_9BURK</name>
<evidence type="ECO:0000256" key="5">
    <source>
        <dbReference type="SAM" id="MobiDB-lite"/>
    </source>
</evidence>
<comment type="caution">
    <text evidence="6">The sequence shown here is derived from an EMBL/GenBank/DDBJ whole genome shotgun (WGS) entry which is preliminary data.</text>
</comment>
<keyword evidence="3" id="KW-0238">DNA-binding</keyword>
<feature type="region of interest" description="Disordered" evidence="5">
    <location>
        <begin position="314"/>
        <end position="334"/>
    </location>
</feature>
<dbReference type="FunFam" id="1.10.10.10:FF:000001">
    <property type="entry name" value="LysR family transcriptional regulator"/>
    <property type="match status" value="1"/>
</dbReference>
<dbReference type="FunFam" id="3.40.190.290:FF:000001">
    <property type="entry name" value="Transcriptional regulator, LysR family"/>
    <property type="match status" value="1"/>
</dbReference>
<keyword evidence="2" id="KW-0805">Transcription regulation</keyword>
<sequence length="334" mass="36885">MDIVQAMRVFARVVETKSFTRAADTLEMPRGRVTVTVQSLEAHLKTRLLQRTTRSLNLTADGAAYYERCVRLLADLDDLENSFLGKERAPRGKLRVDMPGALGRMVVMPALSDFNDRYPEIELMLGLGDKPLDLIQEGVDCVLRVGMLQDSSLVARRVGVYQGITVASPTYLERAGTPQTLDDLANHRAVNYYWSRTSRIAPLTFEVDGEVVEIKMRGAIAVNDFEAWTVGALKGLGIAQSAHFLARPHLESGALVEILSQWKPPPLPISAVYPHNRHLSATVRAFIEWVAELFRDIPSLHGTPDAEMRYQTASAAGEDGDSVDISGDDEEPIA</sequence>
<evidence type="ECO:0000313" key="7">
    <source>
        <dbReference type="Proteomes" id="UP000060630"/>
    </source>
</evidence>
<reference evidence="6 7" key="1">
    <citation type="submission" date="2015-11" db="EMBL/GenBank/DDBJ databases">
        <title>Expanding the genomic diversity of Burkholderia species for the development of highly accurate diagnostics.</title>
        <authorList>
            <person name="Sahl J."/>
            <person name="Keim P."/>
            <person name="Wagner D."/>
        </authorList>
    </citation>
    <scope>NUCLEOTIDE SEQUENCE [LARGE SCALE GENOMIC DNA]</scope>
    <source>
        <strain evidence="6 7">MSMB2087WGS</strain>
    </source>
</reference>
<dbReference type="InterPro" id="IPR036388">
    <property type="entry name" value="WH-like_DNA-bd_sf"/>
</dbReference>
<comment type="similarity">
    <text evidence="1">Belongs to the LysR transcriptional regulatory family.</text>
</comment>
<gene>
    <name evidence="6" type="ORF">WL29_28235</name>
</gene>
<dbReference type="PANTHER" id="PTHR30537:SF72">
    <property type="entry name" value="LYSR FAMILY TRANSCRIPTIONAL REGULATOR"/>
    <property type="match status" value="1"/>
</dbReference>
<dbReference type="GO" id="GO:0006351">
    <property type="term" value="P:DNA-templated transcription"/>
    <property type="evidence" value="ECO:0007669"/>
    <property type="project" value="TreeGrafter"/>
</dbReference>
<evidence type="ECO:0000256" key="3">
    <source>
        <dbReference type="ARBA" id="ARBA00023125"/>
    </source>
</evidence>
<accession>A0A105QWZ2</accession>
<protein>
    <submittedName>
        <fullName evidence="6">LysR family transcriptional regulator</fullName>
    </submittedName>
</protein>
<dbReference type="Pfam" id="PF03466">
    <property type="entry name" value="LysR_substrate"/>
    <property type="match status" value="1"/>
</dbReference>
<evidence type="ECO:0000313" key="6">
    <source>
        <dbReference type="EMBL" id="KWA81855.1"/>
    </source>
</evidence>
<dbReference type="PANTHER" id="PTHR30537">
    <property type="entry name" value="HTH-TYPE TRANSCRIPTIONAL REGULATOR"/>
    <property type="match status" value="1"/>
</dbReference>
<dbReference type="Gene3D" id="1.10.10.10">
    <property type="entry name" value="Winged helix-like DNA-binding domain superfamily/Winged helix DNA-binding domain"/>
    <property type="match status" value="1"/>
</dbReference>
<dbReference type="InterPro" id="IPR058163">
    <property type="entry name" value="LysR-type_TF_proteobact-type"/>
</dbReference>
<dbReference type="SUPFAM" id="SSF46785">
    <property type="entry name" value="Winged helix' DNA-binding domain"/>
    <property type="match status" value="1"/>
</dbReference>
<feature type="compositionally biased region" description="Acidic residues" evidence="5">
    <location>
        <begin position="318"/>
        <end position="334"/>
    </location>
</feature>
<dbReference type="CDD" id="cd08472">
    <property type="entry name" value="PBP2_CrgA_like_3"/>
    <property type="match status" value="1"/>
</dbReference>
<dbReference type="InterPro" id="IPR000847">
    <property type="entry name" value="LysR_HTH_N"/>
</dbReference>
<dbReference type="Gene3D" id="3.40.190.290">
    <property type="match status" value="1"/>
</dbReference>
<evidence type="ECO:0000256" key="1">
    <source>
        <dbReference type="ARBA" id="ARBA00009437"/>
    </source>
</evidence>
<dbReference type="InterPro" id="IPR036390">
    <property type="entry name" value="WH_DNA-bd_sf"/>
</dbReference>
<dbReference type="Proteomes" id="UP000060630">
    <property type="component" value="Unassembled WGS sequence"/>
</dbReference>
<dbReference type="AlphaFoldDB" id="A0A105QWZ2"/>
<dbReference type="PROSITE" id="PS50931">
    <property type="entry name" value="HTH_LYSR"/>
    <property type="match status" value="1"/>
</dbReference>
<dbReference type="GO" id="GO:0043565">
    <property type="term" value="F:sequence-specific DNA binding"/>
    <property type="evidence" value="ECO:0007669"/>
    <property type="project" value="TreeGrafter"/>
</dbReference>